<comment type="caution">
    <text evidence="1">The sequence shown here is derived from an EMBL/GenBank/DDBJ whole genome shotgun (WGS) entry which is preliminary data.</text>
</comment>
<reference evidence="1" key="1">
    <citation type="journal article" date="2019" name="Sci. Rep.">
        <title>Draft genome of Tanacetum cinerariifolium, the natural source of mosquito coil.</title>
        <authorList>
            <person name="Yamashiro T."/>
            <person name="Shiraishi A."/>
            <person name="Satake H."/>
            <person name="Nakayama K."/>
        </authorList>
    </citation>
    <scope>NUCLEOTIDE SEQUENCE</scope>
</reference>
<dbReference type="PANTHER" id="PTHR33067">
    <property type="entry name" value="RNA-DIRECTED DNA POLYMERASE-RELATED"/>
    <property type="match status" value="1"/>
</dbReference>
<dbReference type="EMBL" id="BKCJ010010570">
    <property type="protein sequence ID" value="GEU92188.1"/>
    <property type="molecule type" value="Genomic_DNA"/>
</dbReference>
<dbReference type="Gene3D" id="2.40.70.10">
    <property type="entry name" value="Acid Proteases"/>
    <property type="match status" value="1"/>
</dbReference>
<protein>
    <submittedName>
        <fullName evidence="1">MAK10-like protein</fullName>
    </submittedName>
</protein>
<sequence length="547" mass="63599">MVEEPKPLKKKQQVEIDEEYVRKLHEELNKDIDRNVAIDHNMIMYLKNVVGFRLDYFKGMSYDDIRPIFEAKFNSNIDFFLKTKEQLEEKENRAIQSKNETPAQKAAKRRKLKISNSIWRLCLMKMMMCIQREDLESLWSIVKEIFSTSNPDNFSDDFLLTTLGAMFERPDGQAQVWKNKRTVHGQAKEQVNPATSRTIDHLAGGKIRDRNAKESWALLEDLALYDNESWNDPRDFAKPVKEITLPQYIPSISDRCLVKLKSQVQRLMEAHLAPKSSVQVNKIAFSCEICSGPHVAQNYIENLEQAFIDYASSRTDKAGGKWFTFKPEQNNLGDTYNPSWKSHPNLRWRQPYSQNNFSNPSNCFHPNGSFLNYSFNNNPQNFNNQSNLERLVSYFMASQDAIFSRFESDFKQQQGEMTNKNRRSLEDKYVEILELGKNWSTFIQGNTDEKMKDPGLFTLPCSLEDSKTFKTLADLRYCVNLIPLYLFKKLKIRLLEETDHVFGLADGTKSYSVGIVKNVEVYIGRLKLFDDFYVIDMNKDPATPLLV</sequence>
<evidence type="ECO:0000313" key="1">
    <source>
        <dbReference type="EMBL" id="GEU92188.1"/>
    </source>
</evidence>
<proteinExistence type="predicted"/>
<gene>
    <name evidence="1" type="ORF">Tci_064166</name>
</gene>
<dbReference type="PANTHER" id="PTHR33067:SF9">
    <property type="entry name" value="RNA-DIRECTED DNA POLYMERASE"/>
    <property type="match status" value="1"/>
</dbReference>
<dbReference type="CDD" id="cd00303">
    <property type="entry name" value="retropepsin_like"/>
    <property type="match status" value="1"/>
</dbReference>
<accession>A0A6L2P106</accession>
<organism evidence="1">
    <name type="scientific">Tanacetum cinerariifolium</name>
    <name type="common">Dalmatian daisy</name>
    <name type="synonym">Chrysanthemum cinerariifolium</name>
    <dbReference type="NCBI Taxonomy" id="118510"/>
    <lineage>
        <taxon>Eukaryota</taxon>
        <taxon>Viridiplantae</taxon>
        <taxon>Streptophyta</taxon>
        <taxon>Embryophyta</taxon>
        <taxon>Tracheophyta</taxon>
        <taxon>Spermatophyta</taxon>
        <taxon>Magnoliopsida</taxon>
        <taxon>eudicotyledons</taxon>
        <taxon>Gunneridae</taxon>
        <taxon>Pentapetalae</taxon>
        <taxon>asterids</taxon>
        <taxon>campanulids</taxon>
        <taxon>Asterales</taxon>
        <taxon>Asteraceae</taxon>
        <taxon>Asteroideae</taxon>
        <taxon>Anthemideae</taxon>
        <taxon>Anthemidinae</taxon>
        <taxon>Tanacetum</taxon>
    </lineage>
</organism>
<name>A0A6L2P106_TANCI</name>
<dbReference type="InterPro" id="IPR021109">
    <property type="entry name" value="Peptidase_aspartic_dom_sf"/>
</dbReference>
<dbReference type="AlphaFoldDB" id="A0A6L2P106"/>